<dbReference type="Gene3D" id="3.40.30.10">
    <property type="entry name" value="Glutaredoxin"/>
    <property type="match status" value="1"/>
</dbReference>
<gene>
    <name evidence="2" type="ORF">H3H51_11035</name>
</gene>
<dbReference type="CDD" id="cd03194">
    <property type="entry name" value="GST_C_3"/>
    <property type="match status" value="1"/>
</dbReference>
<dbReference type="GO" id="GO:0016034">
    <property type="term" value="F:maleylacetoacetate isomerase activity"/>
    <property type="evidence" value="ECO:0007669"/>
    <property type="project" value="TreeGrafter"/>
</dbReference>
<dbReference type="InterPro" id="IPR036282">
    <property type="entry name" value="Glutathione-S-Trfase_C_sf"/>
</dbReference>
<accession>A0A7W4LLX9</accession>
<proteinExistence type="predicted"/>
<dbReference type="PANTHER" id="PTHR42673:SF4">
    <property type="entry name" value="MALEYLACETOACETATE ISOMERASE"/>
    <property type="match status" value="1"/>
</dbReference>
<dbReference type="CDD" id="cd03043">
    <property type="entry name" value="GST_N_1"/>
    <property type="match status" value="1"/>
</dbReference>
<dbReference type="Gene3D" id="1.20.1050.10">
    <property type="match status" value="1"/>
</dbReference>
<dbReference type="Pfam" id="PF13409">
    <property type="entry name" value="GST_N_2"/>
    <property type="match status" value="1"/>
</dbReference>
<dbReference type="SUPFAM" id="SSF52833">
    <property type="entry name" value="Thioredoxin-like"/>
    <property type="match status" value="1"/>
</dbReference>
<name>A0A7W4LLX9_9GAMM</name>
<feature type="domain" description="GST N-terminal" evidence="1">
    <location>
        <begin position="3"/>
        <end position="83"/>
    </location>
</feature>
<evidence type="ECO:0000313" key="2">
    <source>
        <dbReference type="EMBL" id="MBB2495553.1"/>
    </source>
</evidence>
<dbReference type="GO" id="GO:0006749">
    <property type="term" value="P:glutathione metabolic process"/>
    <property type="evidence" value="ECO:0007669"/>
    <property type="project" value="TreeGrafter"/>
</dbReference>
<evidence type="ECO:0000313" key="3">
    <source>
        <dbReference type="Proteomes" id="UP000542720"/>
    </source>
</evidence>
<dbReference type="InterPro" id="IPR036249">
    <property type="entry name" value="Thioredoxin-like_sf"/>
</dbReference>
<dbReference type="InterPro" id="IPR004045">
    <property type="entry name" value="Glutathione_S-Trfase_N"/>
</dbReference>
<dbReference type="SUPFAM" id="SSF47616">
    <property type="entry name" value="GST C-terminal domain-like"/>
    <property type="match status" value="1"/>
</dbReference>
<protein>
    <submittedName>
        <fullName evidence="2">Glutathione S-transferase family protein</fullName>
    </submittedName>
</protein>
<dbReference type="InterPro" id="IPR040079">
    <property type="entry name" value="Glutathione_S-Trfase"/>
</dbReference>
<dbReference type="Proteomes" id="UP000542720">
    <property type="component" value="Unassembled WGS sequence"/>
</dbReference>
<reference evidence="2 3" key="1">
    <citation type="submission" date="2020-08" db="EMBL/GenBank/DDBJ databases">
        <authorList>
            <person name="Kim C.M."/>
        </authorList>
    </citation>
    <scope>NUCLEOTIDE SEQUENCE [LARGE SCALE GENOMIC DNA]</scope>
    <source>
        <strain evidence="2 3">UL070</strain>
    </source>
</reference>
<keyword evidence="3" id="KW-1185">Reference proteome</keyword>
<dbReference type="PANTHER" id="PTHR42673">
    <property type="entry name" value="MALEYLACETOACETATE ISOMERASE"/>
    <property type="match status" value="1"/>
</dbReference>
<dbReference type="GO" id="GO:0006559">
    <property type="term" value="P:L-phenylalanine catabolic process"/>
    <property type="evidence" value="ECO:0007669"/>
    <property type="project" value="TreeGrafter"/>
</dbReference>
<dbReference type="GO" id="GO:0004364">
    <property type="term" value="F:glutathione transferase activity"/>
    <property type="evidence" value="ECO:0007669"/>
    <property type="project" value="TreeGrafter"/>
</dbReference>
<organism evidence="2 3">
    <name type="scientific">Aquipseudomonas ullengensis</name>
    <dbReference type="NCBI Taxonomy" id="2759166"/>
    <lineage>
        <taxon>Bacteria</taxon>
        <taxon>Pseudomonadati</taxon>
        <taxon>Pseudomonadota</taxon>
        <taxon>Gammaproteobacteria</taxon>
        <taxon>Pseudomonadales</taxon>
        <taxon>Pseudomonadaceae</taxon>
        <taxon>Aquipseudomonas</taxon>
    </lineage>
</organism>
<dbReference type="PROSITE" id="PS50404">
    <property type="entry name" value="GST_NTER"/>
    <property type="match status" value="1"/>
</dbReference>
<dbReference type="EMBL" id="JACJUD010000003">
    <property type="protein sequence ID" value="MBB2495553.1"/>
    <property type="molecule type" value="Genomic_DNA"/>
</dbReference>
<comment type="caution">
    <text evidence="2">The sequence shown here is derived from an EMBL/GenBank/DDBJ whole genome shotgun (WGS) entry which is preliminary data.</text>
</comment>
<dbReference type="Pfam" id="PF13410">
    <property type="entry name" value="GST_C_2"/>
    <property type="match status" value="1"/>
</dbReference>
<keyword evidence="2" id="KW-0808">Transferase</keyword>
<sequence length="212" mass="23891">MSLTLVIGNKNFSSWSLRAWLTIELTGAAYDEVLVSLYGPESRRQLLLHSPTGKVPVLKCEDGVIWDSLAIAEYLAERFPEAHLWPLGQTARAFARSICAEMHSGFVPLRSHLPMNLRRNQPLSQVPAEAQADIERICALWQEARKRFGQDGPYLFGHVSIADAFFAPVAARLRSYQVALPAEAEAYVNTIYQWPAFQRWYRAGLQETESNA</sequence>
<dbReference type="SFLD" id="SFLDS00019">
    <property type="entry name" value="Glutathione_Transferase_(cytos"/>
    <property type="match status" value="1"/>
</dbReference>
<dbReference type="AlphaFoldDB" id="A0A7W4LLX9"/>
<evidence type="ECO:0000259" key="1">
    <source>
        <dbReference type="PROSITE" id="PS50404"/>
    </source>
</evidence>
<dbReference type="RefSeq" id="WP_183089092.1">
    <property type="nucleotide sequence ID" value="NZ_JACJUD010000003.1"/>
</dbReference>